<dbReference type="PANTHER" id="PTHR24321:SF8">
    <property type="entry name" value="ESTRADIOL 17-BETA-DEHYDROGENASE 8-RELATED"/>
    <property type="match status" value="1"/>
</dbReference>
<dbReference type="FunFam" id="3.40.50.720:FF:000084">
    <property type="entry name" value="Short-chain dehydrogenase reductase"/>
    <property type="match status" value="1"/>
</dbReference>
<organism evidence="5 6">
    <name type="scientific">Purpureocillium lilacinum</name>
    <name type="common">Paecilomyces lilacinus</name>
    <dbReference type="NCBI Taxonomy" id="33203"/>
    <lineage>
        <taxon>Eukaryota</taxon>
        <taxon>Fungi</taxon>
        <taxon>Dikarya</taxon>
        <taxon>Ascomycota</taxon>
        <taxon>Pezizomycotina</taxon>
        <taxon>Sordariomycetes</taxon>
        <taxon>Hypocreomycetidae</taxon>
        <taxon>Hypocreales</taxon>
        <taxon>Ophiocordycipitaceae</taxon>
        <taxon>Purpureocillium</taxon>
    </lineage>
</organism>
<evidence type="ECO:0000256" key="2">
    <source>
        <dbReference type="ARBA" id="ARBA00022857"/>
    </source>
</evidence>
<dbReference type="CDD" id="cd05233">
    <property type="entry name" value="SDR_c"/>
    <property type="match status" value="1"/>
</dbReference>
<dbReference type="Proteomes" id="UP001287286">
    <property type="component" value="Unassembled WGS sequence"/>
</dbReference>
<evidence type="ECO:0000313" key="6">
    <source>
        <dbReference type="Proteomes" id="UP000245956"/>
    </source>
</evidence>
<dbReference type="GO" id="GO:0016491">
    <property type="term" value="F:oxidoreductase activity"/>
    <property type="evidence" value="ECO:0007669"/>
    <property type="project" value="UniProtKB-KW"/>
</dbReference>
<dbReference type="EMBL" id="LCWV01000004">
    <property type="protein sequence ID" value="PWI73629.1"/>
    <property type="molecule type" value="Genomic_DNA"/>
</dbReference>
<reference evidence="4 7" key="4">
    <citation type="journal article" date="2024" name="Microbiol. Resour. Announc.">
        <title>Genome annotations for the ascomycete fungi Trichoderma harzianum, Trichoderma aggressivum, and Purpureocillium lilacinum.</title>
        <authorList>
            <person name="Beijen E.P.W."/>
            <person name="Ohm R.A."/>
        </authorList>
    </citation>
    <scope>NUCLEOTIDE SEQUENCE [LARGE SCALE GENOMIC DNA]</scope>
    <source>
        <strain evidence="4 7">CBS 150709</strain>
    </source>
</reference>
<sequence length="348" mass="37379">MVAGKPPETMPDGWTWRAEVAAGFGLLPQRGPEKRGEVAHASSTSRPYFIHLSGPTHQPQRTPSCFTVGITPSISAVVLERKMAVNMEQSAIYPSLRGKTVLITGGAEGIGAAAVELFCRQGSNVVFLDIAESSAQTVCDNIKAIEGATQPVFMRCNAANLDELRACATKTLEKFGRVHVLINNVGAAGPKTRVPTAEVTPESFETDVNVNLRHQFFLTQAIVPSMREHGSGSIINMGSISWRLPATGLPIYTTMKAAVMGMTRTHAREFGEWGIRVNSIMPGAIATQRQIDTVLTPEYEAETMAGQSLKRRLLPVEVARLMLFLASDDSSAITGGSHVVDGGWCGDT</sequence>
<dbReference type="Gene3D" id="3.40.50.720">
    <property type="entry name" value="NAD(P)-binding Rossmann-like Domain"/>
    <property type="match status" value="1"/>
</dbReference>
<proteinExistence type="inferred from homology"/>
<name>A0A2U3EGJ2_PURLI</name>
<keyword evidence="2" id="KW-0521">NADP</keyword>
<dbReference type="Pfam" id="PF13561">
    <property type="entry name" value="adh_short_C2"/>
    <property type="match status" value="1"/>
</dbReference>
<dbReference type="PRINTS" id="PR00081">
    <property type="entry name" value="GDHRDH"/>
</dbReference>
<dbReference type="AlphaFoldDB" id="A0A2U3EGJ2"/>
<keyword evidence="7" id="KW-1185">Reference proteome</keyword>
<dbReference type="Proteomes" id="UP000245956">
    <property type="component" value="Unassembled WGS sequence"/>
</dbReference>
<evidence type="ECO:0000256" key="3">
    <source>
        <dbReference type="ARBA" id="ARBA00023002"/>
    </source>
</evidence>
<evidence type="ECO:0000313" key="7">
    <source>
        <dbReference type="Proteomes" id="UP001287286"/>
    </source>
</evidence>
<dbReference type="InterPro" id="IPR036291">
    <property type="entry name" value="NAD(P)-bd_dom_sf"/>
</dbReference>
<reference evidence="5" key="1">
    <citation type="submission" date="2015-05" db="EMBL/GenBank/DDBJ databases">
        <authorList>
            <person name="Wang D.B."/>
            <person name="Wang M."/>
        </authorList>
    </citation>
    <scope>NUCLEOTIDE SEQUENCE</scope>
    <source>
        <strain evidence="5">36-1</strain>
    </source>
</reference>
<dbReference type="PRINTS" id="PR00080">
    <property type="entry name" value="SDRFAMILY"/>
</dbReference>
<dbReference type="InterPro" id="IPR002347">
    <property type="entry name" value="SDR_fam"/>
</dbReference>
<keyword evidence="3" id="KW-0560">Oxidoreductase</keyword>
<comment type="caution">
    <text evidence="5">The sequence shown here is derived from an EMBL/GenBank/DDBJ whole genome shotgun (WGS) entry which is preliminary data.</text>
</comment>
<accession>A0A2U3EGJ2</accession>
<evidence type="ECO:0000313" key="4">
    <source>
        <dbReference type="EMBL" id="KAK4083442.1"/>
    </source>
</evidence>
<reference evidence="5 6" key="2">
    <citation type="journal article" date="2016" name="Front. Microbiol.">
        <title>Genome and transcriptome sequences reveal the specific parasitism of the nematophagous Purpureocillium lilacinum 36-1.</title>
        <authorList>
            <person name="Xie J."/>
            <person name="Li S."/>
            <person name="Mo C."/>
            <person name="Xiao X."/>
            <person name="Peng D."/>
            <person name="Wang G."/>
            <person name="Xiao Y."/>
        </authorList>
    </citation>
    <scope>NUCLEOTIDE SEQUENCE [LARGE SCALE GENOMIC DNA]</scope>
    <source>
        <strain evidence="5 6">36-1</strain>
    </source>
</reference>
<gene>
    <name evidence="5" type="ORF">PCL_08905</name>
    <name evidence="4" type="ORF">Purlil1_10679</name>
</gene>
<reference evidence="4" key="3">
    <citation type="submission" date="2023-11" db="EMBL/GenBank/DDBJ databases">
        <authorList>
            <person name="Beijen E."/>
            <person name="Ohm R.A."/>
        </authorList>
    </citation>
    <scope>NUCLEOTIDE SEQUENCE</scope>
    <source>
        <strain evidence="4">CBS 150709</strain>
    </source>
</reference>
<dbReference type="EMBL" id="JAWRVI010000056">
    <property type="protein sequence ID" value="KAK4083442.1"/>
    <property type="molecule type" value="Genomic_DNA"/>
</dbReference>
<evidence type="ECO:0000313" key="5">
    <source>
        <dbReference type="EMBL" id="PWI73629.1"/>
    </source>
</evidence>
<comment type="similarity">
    <text evidence="1">Belongs to the short-chain dehydrogenases/reductases (SDR) family.</text>
</comment>
<evidence type="ECO:0000256" key="1">
    <source>
        <dbReference type="ARBA" id="ARBA00006484"/>
    </source>
</evidence>
<protein>
    <submittedName>
        <fullName evidence="5">3-oxoacyl-(Acyl carrier protein) reductase</fullName>
    </submittedName>
</protein>
<dbReference type="PANTHER" id="PTHR24321">
    <property type="entry name" value="DEHYDROGENASES, SHORT CHAIN"/>
    <property type="match status" value="1"/>
</dbReference>
<dbReference type="SUPFAM" id="SSF51735">
    <property type="entry name" value="NAD(P)-binding Rossmann-fold domains"/>
    <property type="match status" value="1"/>
</dbReference>